<gene>
    <name evidence="2" type="ORF">RIL96_07480</name>
</gene>
<comment type="caution">
    <text evidence="2">The sequence shown here is derived from an EMBL/GenBank/DDBJ whole genome shotgun (WGS) entry which is preliminary data.</text>
</comment>
<evidence type="ECO:0008006" key="4">
    <source>
        <dbReference type="Google" id="ProtNLM"/>
    </source>
</evidence>
<name>A0ABU2DSC3_9MICC</name>
<protein>
    <recommendedName>
        <fullName evidence="4">Plasmid recombination enzyme</fullName>
    </recommendedName>
</protein>
<accession>A0ABU2DSC3</accession>
<reference evidence="2 3" key="1">
    <citation type="submission" date="2023-09" db="EMBL/GenBank/DDBJ databases">
        <title>Description of three actinobacteria isolated from air of manufacturing shop in a pharmaceutical factory.</title>
        <authorList>
            <person name="Zhang D.-F."/>
        </authorList>
    </citation>
    <scope>NUCLEOTIDE SEQUENCE [LARGE SCALE GENOMIC DNA]</scope>
    <source>
        <strain evidence="2 3">LY-0111</strain>
    </source>
</reference>
<proteinExistence type="predicted"/>
<dbReference type="Gene3D" id="3.30.930.30">
    <property type="match status" value="1"/>
</dbReference>
<dbReference type="Proteomes" id="UP001251870">
    <property type="component" value="Unassembled WGS sequence"/>
</dbReference>
<feature type="region of interest" description="Disordered" evidence="1">
    <location>
        <begin position="1"/>
        <end position="20"/>
    </location>
</feature>
<organism evidence="2 3">
    <name type="scientific">Nesterenkonia aerolata</name>
    <dbReference type="NCBI Taxonomy" id="3074079"/>
    <lineage>
        <taxon>Bacteria</taxon>
        <taxon>Bacillati</taxon>
        <taxon>Actinomycetota</taxon>
        <taxon>Actinomycetes</taxon>
        <taxon>Micrococcales</taxon>
        <taxon>Micrococcaceae</taxon>
        <taxon>Nesterenkonia</taxon>
    </lineage>
</organism>
<sequence length="397" mass="45106">MTGRAGMDVSHIQHGENGTRANRRRLLEEAMRELDEDWTAKQADRNANVIASLSKTNIAMVNDGAGGFRRCHNVDDVLAYGDARQARVKRKIKANSFTTTTIVAHLPKSMCIEEEFTDNEGRKKTRYVARDEAEMRRYFDELLAYLGDKVLTGGQAAIHGYDINLDETTPHIQVICDTFAPHPKHSDTLRVEASQMWGSHRDVRYPEGHEKEGQQMGGSVKMENYQRGLREHMIAAGFPVEAEVSERPKEKLDKPTYVQLEEERAELAEERAEIEEALEQAYAMRSKGKREGYEKGRAEGRSESEEAIRKAQEAKRQAEDSVTAAEAARRALEAERQAEEEKMREFAEVVAELQGMKATADQRKQLEGLKKKAAYQRAMAKMRNWDDDASRDRQMGE</sequence>
<evidence type="ECO:0000313" key="3">
    <source>
        <dbReference type="Proteomes" id="UP001251870"/>
    </source>
</evidence>
<evidence type="ECO:0000256" key="1">
    <source>
        <dbReference type="SAM" id="MobiDB-lite"/>
    </source>
</evidence>
<feature type="compositionally biased region" description="Basic and acidic residues" evidence="1">
    <location>
        <begin position="289"/>
        <end position="319"/>
    </location>
</feature>
<evidence type="ECO:0000313" key="2">
    <source>
        <dbReference type="EMBL" id="MDR8019407.1"/>
    </source>
</evidence>
<dbReference type="RefSeq" id="WP_310548397.1">
    <property type="nucleotide sequence ID" value="NZ_JAVKGR010000007.1"/>
</dbReference>
<dbReference type="EMBL" id="JAVKGR010000007">
    <property type="protein sequence ID" value="MDR8019407.1"/>
    <property type="molecule type" value="Genomic_DNA"/>
</dbReference>
<keyword evidence="3" id="KW-1185">Reference proteome</keyword>
<feature type="region of interest" description="Disordered" evidence="1">
    <location>
        <begin position="286"/>
        <end position="344"/>
    </location>
</feature>
<feature type="compositionally biased region" description="Basic and acidic residues" evidence="1">
    <location>
        <begin position="327"/>
        <end position="344"/>
    </location>
</feature>